<dbReference type="Proteomes" id="UP000315842">
    <property type="component" value="Unassembled WGS sequence"/>
</dbReference>
<evidence type="ECO:0000313" key="2">
    <source>
        <dbReference type="Proteomes" id="UP000315842"/>
    </source>
</evidence>
<protein>
    <submittedName>
        <fullName evidence="1">Uncharacterized protein</fullName>
    </submittedName>
</protein>
<sequence>MPTVYAANESSVLVNGTPVEGVRSVEHRSLVARSDLYAIGSSERIGVITGGRSVEGRIRVASSAPDLDALVGDAFFQITAPLRQGETTVTVSFDECLLTEKSFAMSAGGHGETVYAFTATRVREER</sequence>
<gene>
    <name evidence="1" type="ORF">CUD01_13310</name>
</gene>
<evidence type="ECO:0000313" key="1">
    <source>
        <dbReference type="EMBL" id="GEA80887.1"/>
    </source>
</evidence>
<reference evidence="1 2" key="1">
    <citation type="submission" date="2019-06" db="EMBL/GenBank/DDBJ databases">
        <title>Whole genome shotgun sequence of Cellulomonas uda NBRC 3747.</title>
        <authorList>
            <person name="Hosoyama A."/>
            <person name="Uohara A."/>
            <person name="Ohji S."/>
            <person name="Ichikawa N."/>
        </authorList>
    </citation>
    <scope>NUCLEOTIDE SEQUENCE [LARGE SCALE GENOMIC DNA]</scope>
    <source>
        <strain evidence="1 2">NBRC 3747</strain>
    </source>
</reference>
<accession>A0A4Y3KA90</accession>
<keyword evidence="2" id="KW-1185">Reference proteome</keyword>
<organism evidence="1 2">
    <name type="scientific">Cellulomonas uda</name>
    <dbReference type="NCBI Taxonomy" id="1714"/>
    <lineage>
        <taxon>Bacteria</taxon>
        <taxon>Bacillati</taxon>
        <taxon>Actinomycetota</taxon>
        <taxon>Actinomycetes</taxon>
        <taxon>Micrococcales</taxon>
        <taxon>Cellulomonadaceae</taxon>
        <taxon>Cellulomonas</taxon>
    </lineage>
</organism>
<name>A0A4Y3KA90_CELUD</name>
<proteinExistence type="predicted"/>
<dbReference type="EMBL" id="BJLP01000018">
    <property type="protein sequence ID" value="GEA80887.1"/>
    <property type="molecule type" value="Genomic_DNA"/>
</dbReference>
<comment type="caution">
    <text evidence="1">The sequence shown here is derived from an EMBL/GenBank/DDBJ whole genome shotgun (WGS) entry which is preliminary data.</text>
</comment>
<dbReference type="AlphaFoldDB" id="A0A4Y3KA90"/>
<dbReference type="RefSeq" id="WP_094180266.1">
    <property type="nucleotide sequence ID" value="NZ_BJLP01000018.1"/>
</dbReference>